<name>A0ABU1X791_9NOCA</name>
<dbReference type="Proteomes" id="UP001251217">
    <property type="component" value="Unassembled WGS sequence"/>
</dbReference>
<protein>
    <recommendedName>
        <fullName evidence="3">SalK</fullName>
    </recommendedName>
</protein>
<evidence type="ECO:0000313" key="1">
    <source>
        <dbReference type="EMBL" id="MDR7166417.1"/>
    </source>
</evidence>
<sequence length="278" mass="29854">MISAREMWTLFEPLHAVTYFAPECRTAFEQAGLRGFWRGYFGGRSAPFGPVGPGVVTATFFGFSPAMVARALPGVWELATPQRVLAARSAGARAALLRLGGSDDEYAEAAELARRAATAVELEGKPLAAANADLAWPDDPLSILWQACTVLREHRGDGHVAALTTAGLTGCQSLAWRAATDSGRDVLQPARGWDDEQWDRALAGLTGRGWLDTDGRPTAAGRAEFDEIERRTDDLAARPWRALEAGSAERLAELVRPLARAAHTAMPGRTPIGTLPRP</sequence>
<organism evidence="1 2">
    <name type="scientific">Nocardia kruczakiae</name>
    <dbReference type="NCBI Taxonomy" id="261477"/>
    <lineage>
        <taxon>Bacteria</taxon>
        <taxon>Bacillati</taxon>
        <taxon>Actinomycetota</taxon>
        <taxon>Actinomycetes</taxon>
        <taxon>Mycobacteriales</taxon>
        <taxon>Nocardiaceae</taxon>
        <taxon>Nocardia</taxon>
    </lineage>
</organism>
<dbReference type="InterPro" id="IPR054058">
    <property type="entry name" value="HTH_67"/>
</dbReference>
<reference evidence="1 2" key="1">
    <citation type="submission" date="2023-07" db="EMBL/GenBank/DDBJ databases">
        <title>Sorghum-associated microbial communities from plants grown in Nebraska, USA.</title>
        <authorList>
            <person name="Schachtman D."/>
        </authorList>
    </citation>
    <scope>NUCLEOTIDE SEQUENCE [LARGE SCALE GENOMIC DNA]</scope>
    <source>
        <strain evidence="1 2">4272</strain>
    </source>
</reference>
<evidence type="ECO:0008006" key="3">
    <source>
        <dbReference type="Google" id="ProtNLM"/>
    </source>
</evidence>
<dbReference type="Pfam" id="PF21863">
    <property type="entry name" value="HTH_67"/>
    <property type="match status" value="1"/>
</dbReference>
<comment type="caution">
    <text evidence="1">The sequence shown here is derived from an EMBL/GenBank/DDBJ whole genome shotgun (WGS) entry which is preliminary data.</text>
</comment>
<keyword evidence="2" id="KW-1185">Reference proteome</keyword>
<dbReference type="EMBL" id="JAVDWW010000001">
    <property type="protein sequence ID" value="MDR7166417.1"/>
    <property type="molecule type" value="Genomic_DNA"/>
</dbReference>
<accession>A0ABU1X791</accession>
<dbReference type="NCBIfam" id="NF047719">
    <property type="entry name" value="SCO6745_fam_HTH"/>
    <property type="match status" value="1"/>
</dbReference>
<gene>
    <name evidence="1" type="ORF">J2W56_000135</name>
</gene>
<proteinExistence type="predicted"/>
<dbReference type="RefSeq" id="WP_310398500.1">
    <property type="nucleotide sequence ID" value="NZ_JAVDWW010000001.1"/>
</dbReference>
<evidence type="ECO:0000313" key="2">
    <source>
        <dbReference type="Proteomes" id="UP001251217"/>
    </source>
</evidence>